<evidence type="ECO:0000256" key="1">
    <source>
        <dbReference type="ARBA" id="ARBA00010257"/>
    </source>
</evidence>
<keyword evidence="4" id="KW-0547">Nucleotide-binding</keyword>
<dbReference type="InterPro" id="IPR027417">
    <property type="entry name" value="P-loop_NTPase"/>
</dbReference>
<feature type="compositionally biased region" description="Basic and acidic residues" evidence="8">
    <location>
        <begin position="43"/>
        <end position="61"/>
    </location>
</feature>
<name>E8LMH3_SUCHY</name>
<dbReference type="InterPro" id="IPR010223">
    <property type="entry name" value="MinD"/>
</dbReference>
<proteinExistence type="inferred from homology"/>
<dbReference type="GO" id="GO:0005524">
    <property type="term" value="F:ATP binding"/>
    <property type="evidence" value="ECO:0007669"/>
    <property type="project" value="UniProtKB-KW"/>
</dbReference>
<comment type="caution">
    <text evidence="10">The sequence shown here is derived from an EMBL/GenBank/DDBJ whole genome shotgun (WGS) entry which is preliminary data.</text>
</comment>
<gene>
    <name evidence="10" type="primary">minD</name>
    <name evidence="10" type="ORF">HMPREF9444_01962</name>
</gene>
<dbReference type="CDD" id="cd02036">
    <property type="entry name" value="MinD"/>
    <property type="match status" value="1"/>
</dbReference>
<dbReference type="GO" id="GO:0032506">
    <property type="term" value="P:cytokinetic process"/>
    <property type="evidence" value="ECO:0007669"/>
    <property type="project" value="UniProtKB-ARBA"/>
</dbReference>
<evidence type="ECO:0000256" key="3">
    <source>
        <dbReference type="ARBA" id="ARBA00016887"/>
    </source>
</evidence>
<evidence type="ECO:0000313" key="10">
    <source>
        <dbReference type="EMBL" id="EFY06265.1"/>
    </source>
</evidence>
<dbReference type="InterPro" id="IPR050625">
    <property type="entry name" value="ParA/MinD_ATPase"/>
</dbReference>
<dbReference type="Gene3D" id="3.40.50.300">
    <property type="entry name" value="P-loop containing nucleotide triphosphate hydrolases"/>
    <property type="match status" value="1"/>
</dbReference>
<dbReference type="PANTHER" id="PTHR43384:SF6">
    <property type="entry name" value="SEPTUM SITE-DETERMINING PROTEIN MIND HOMOLOG, CHLOROPLASTIC"/>
    <property type="match status" value="1"/>
</dbReference>
<dbReference type="PANTHER" id="PTHR43384">
    <property type="entry name" value="SEPTUM SITE-DETERMINING PROTEIN MIND HOMOLOG, CHLOROPLASTIC-RELATED"/>
    <property type="match status" value="1"/>
</dbReference>
<evidence type="ECO:0000256" key="6">
    <source>
        <dbReference type="ARBA" id="ARBA00025436"/>
    </source>
</evidence>
<dbReference type="InterPro" id="IPR002586">
    <property type="entry name" value="CobQ/CobB/MinD/ParA_Nub-bd_dom"/>
</dbReference>
<dbReference type="Proteomes" id="UP000018458">
    <property type="component" value="Unassembled WGS sequence"/>
</dbReference>
<dbReference type="GO" id="GO:0005829">
    <property type="term" value="C:cytosol"/>
    <property type="evidence" value="ECO:0007669"/>
    <property type="project" value="TreeGrafter"/>
</dbReference>
<evidence type="ECO:0000256" key="2">
    <source>
        <dbReference type="ARBA" id="ARBA00011626"/>
    </source>
</evidence>
<comment type="function">
    <text evidence="6">ATPase required for the correct placement of the division site. Cell division inhibitors MinC and MinD act in concert to form an inhibitor capable of blocking formation of the polar Z ring septums. Rapidly oscillates between the poles of the cell to destabilize FtsZ filaments that have formed before they mature into polar Z rings.</text>
</comment>
<evidence type="ECO:0000259" key="9">
    <source>
        <dbReference type="Pfam" id="PF01656"/>
    </source>
</evidence>
<protein>
    <recommendedName>
        <fullName evidence="3">Septum site-determining protein MinD</fullName>
    </recommendedName>
    <alternativeName>
        <fullName evidence="7">Cell division inhibitor MinD</fullName>
    </alternativeName>
</protein>
<comment type="similarity">
    <text evidence="1">Belongs to the ParA family. MinD subfamily.</text>
</comment>
<dbReference type="SUPFAM" id="SSF52540">
    <property type="entry name" value="P-loop containing nucleoside triphosphate hydrolases"/>
    <property type="match status" value="1"/>
</dbReference>
<evidence type="ECO:0000256" key="8">
    <source>
        <dbReference type="SAM" id="MobiDB-lite"/>
    </source>
</evidence>
<accession>E8LMH3</accession>
<dbReference type="FunFam" id="3.40.50.300:FF:000068">
    <property type="entry name" value="Site-determining protein"/>
    <property type="match status" value="1"/>
</dbReference>
<feature type="domain" description="CobQ/CobB/MinD/ParA nucleotide binding" evidence="9">
    <location>
        <begin position="71"/>
        <end position="292"/>
    </location>
</feature>
<dbReference type="HOGENOM" id="CLU_037612_0_1_6"/>
<dbReference type="RefSeq" id="WP_009144111.1">
    <property type="nucleotide sequence ID" value="NZ_GL831062.1"/>
</dbReference>
<sequence length="335" mass="36525">MSEIKNEVEKTNEEVKDLASTVKDETAAAEVTTEDKAAEEEEVKAAEQTAEKTDTEKKSGPDLEPFNCRIIVVTSGKGGVGKTTSSAAIATGLALKGHKTAVIDFDVGLRNLDLVMGCERRVVYDLINVVHKEARLNQALIKDRHVDNLYILPASQTKDKDALTLEGVGEVLRGLDNAGFEYVVCDSPAGIEAGALMALYYADEAVVTTNPEVSSVRDSDRIIGILNSKSRRAVLDWEPVTSRLLLTRYVPGRVTKNEMLSVEDVQELLTIPLLGVIPESPDVLKASNAGNSIILNKESDAGKAYEDAVERLLGNEVELRFTTEKKGFFSKLFKR</sequence>
<evidence type="ECO:0000256" key="4">
    <source>
        <dbReference type="ARBA" id="ARBA00022741"/>
    </source>
</evidence>
<dbReference type="AlphaFoldDB" id="E8LMH3"/>
<keyword evidence="11" id="KW-1185">Reference proteome</keyword>
<dbReference type="NCBIfam" id="TIGR01968">
    <property type="entry name" value="minD_bact"/>
    <property type="match status" value="1"/>
</dbReference>
<feature type="region of interest" description="Disordered" evidence="8">
    <location>
        <begin position="1"/>
        <end position="61"/>
    </location>
</feature>
<dbReference type="eggNOG" id="COG2894">
    <property type="taxonomic scope" value="Bacteria"/>
</dbReference>
<evidence type="ECO:0000313" key="11">
    <source>
        <dbReference type="Proteomes" id="UP000018458"/>
    </source>
</evidence>
<comment type="subunit">
    <text evidence="2">Interacts with MinC and FtsZ.</text>
</comment>
<dbReference type="GO" id="GO:0009898">
    <property type="term" value="C:cytoplasmic side of plasma membrane"/>
    <property type="evidence" value="ECO:0007669"/>
    <property type="project" value="TreeGrafter"/>
</dbReference>
<feature type="compositionally biased region" description="Basic and acidic residues" evidence="8">
    <location>
        <begin position="1"/>
        <end position="26"/>
    </location>
</feature>
<reference evidence="10 11" key="1">
    <citation type="submission" date="2011-01" db="EMBL/GenBank/DDBJ databases">
        <authorList>
            <person name="Weinstock G."/>
            <person name="Sodergren E."/>
            <person name="Clifton S."/>
            <person name="Fulton L."/>
            <person name="Fulton B."/>
            <person name="Courtney L."/>
            <person name="Fronick C."/>
            <person name="Harrison M."/>
            <person name="Strong C."/>
            <person name="Farmer C."/>
            <person name="Delahaunty K."/>
            <person name="Markovic C."/>
            <person name="Hall O."/>
            <person name="Minx P."/>
            <person name="Tomlinson C."/>
            <person name="Mitreva M."/>
            <person name="Hou S."/>
            <person name="Chen J."/>
            <person name="Wollam A."/>
            <person name="Pepin K.H."/>
            <person name="Johnson M."/>
            <person name="Bhonagiri V."/>
            <person name="Zhang X."/>
            <person name="Suruliraj S."/>
            <person name="Warren W."/>
            <person name="Chinwalla A."/>
            <person name="Mardis E.R."/>
            <person name="Wilson R.K."/>
        </authorList>
    </citation>
    <scope>NUCLEOTIDE SEQUENCE [LARGE SCALE GENOMIC DNA]</scope>
    <source>
        <strain evidence="11">DSM 22608 / JCM 16073 / KCTC 15190 / YIT 12066</strain>
    </source>
</reference>
<dbReference type="Pfam" id="PF01656">
    <property type="entry name" value="CbiA"/>
    <property type="match status" value="1"/>
</dbReference>
<organism evidence="10 11">
    <name type="scientific">Succinatimonas hippei (strain DSM 22608 / JCM 16073 / KCTC 15190 / YIT 12066)</name>
    <dbReference type="NCBI Taxonomy" id="762983"/>
    <lineage>
        <taxon>Bacteria</taxon>
        <taxon>Pseudomonadati</taxon>
        <taxon>Pseudomonadota</taxon>
        <taxon>Gammaproteobacteria</taxon>
        <taxon>Aeromonadales</taxon>
        <taxon>Succinivibrionaceae</taxon>
        <taxon>Succinatimonas</taxon>
    </lineage>
</organism>
<dbReference type="EMBL" id="AEVO01000137">
    <property type="protein sequence ID" value="EFY06265.1"/>
    <property type="molecule type" value="Genomic_DNA"/>
</dbReference>
<dbReference type="GO" id="GO:0016887">
    <property type="term" value="F:ATP hydrolysis activity"/>
    <property type="evidence" value="ECO:0007669"/>
    <property type="project" value="InterPro"/>
</dbReference>
<keyword evidence="5" id="KW-0067">ATP-binding</keyword>
<evidence type="ECO:0000256" key="7">
    <source>
        <dbReference type="ARBA" id="ARBA00032845"/>
    </source>
</evidence>
<dbReference type="OrthoDB" id="9773088at2"/>
<evidence type="ECO:0000256" key="5">
    <source>
        <dbReference type="ARBA" id="ARBA00022840"/>
    </source>
</evidence>
<dbReference type="STRING" id="762983.HMPREF9444_01962"/>
<dbReference type="GO" id="GO:0051782">
    <property type="term" value="P:negative regulation of cell division"/>
    <property type="evidence" value="ECO:0007669"/>
    <property type="project" value="TreeGrafter"/>
</dbReference>